<gene>
    <name evidence="1" type="ORF">ELUMI_v1c04850</name>
</gene>
<dbReference type="RefSeq" id="WP_025734316.1">
    <property type="nucleotide sequence ID" value="NZ_CP024963.1"/>
</dbReference>
<dbReference type="AlphaFoldDB" id="A0A2K8NTU0"/>
<proteinExistence type="predicted"/>
<keyword evidence="2" id="KW-1185">Reference proteome</keyword>
<dbReference type="Proteomes" id="UP000232063">
    <property type="component" value="Chromosome"/>
</dbReference>
<reference evidence="1 2" key="1">
    <citation type="submission" date="2017-11" db="EMBL/GenBank/DDBJ databases">
        <title>Genome sequence of Entomoplasma luminosum PIMN-1 (ATCC 49195).</title>
        <authorList>
            <person name="Lo W.-S."/>
            <person name="Gasparich G.E."/>
            <person name="Kuo C.-H."/>
        </authorList>
    </citation>
    <scope>NUCLEOTIDE SEQUENCE [LARGE SCALE GENOMIC DNA]</scope>
    <source>
        <strain evidence="1 2">PIMN-1</strain>
    </source>
</reference>
<evidence type="ECO:0000313" key="2">
    <source>
        <dbReference type="Proteomes" id="UP000232063"/>
    </source>
</evidence>
<evidence type="ECO:0000313" key="1">
    <source>
        <dbReference type="EMBL" id="ATZ17209.1"/>
    </source>
</evidence>
<sequence>MKAFKENLSEKIKAQIKILGAKDAVAYWNEFNMPSEDNGGINTLKDIENIIIDERDYTVNLDRLKEEFSNLGETHKNFKREYKSGNTNSYEYEKNWDNVLEIYLEGFEKVLTKILEDKIQIENNENLKPENKNLKNLKKEVQDFIVNEIFKENFTNWKEWKLGFVGTDIDENYDLKFKNFQPQFYEFYFYKGKDMYGDSNFSNILNENDPKYISIVEKYPDFYNVLNSNEFLEADEEIQMK</sequence>
<organism evidence="1 2">
    <name type="scientific">Williamsoniiplasma luminosum</name>
    <dbReference type="NCBI Taxonomy" id="214888"/>
    <lineage>
        <taxon>Bacteria</taxon>
        <taxon>Bacillati</taxon>
        <taxon>Mycoplasmatota</taxon>
        <taxon>Mollicutes</taxon>
        <taxon>Entomoplasmatales</taxon>
        <taxon>Williamsoniiplasma</taxon>
    </lineage>
</organism>
<dbReference type="KEGG" id="elj:ELUMI_v1c04850"/>
<protein>
    <submittedName>
        <fullName evidence="1">Uncharacterized protein</fullName>
    </submittedName>
</protein>
<name>A0A2K8NTU0_9MOLU</name>
<accession>A0A2K8NTU0</accession>
<dbReference type="EMBL" id="CP024963">
    <property type="protein sequence ID" value="ATZ17209.1"/>
    <property type="molecule type" value="Genomic_DNA"/>
</dbReference>